<dbReference type="GO" id="GO:0004342">
    <property type="term" value="F:glucosamine-6-phosphate deaminase activity"/>
    <property type="evidence" value="ECO:0007669"/>
    <property type="project" value="UniProtKB-EC"/>
</dbReference>
<sequence>MRHEKLCNRRNRWLGACNHGASVIFFYDIKMNGNDETDLFACYVQKKKSISMKSNRLSSGIYHGKTKGGYYKMEVKVLNTSDELGKTAAIHAAEVLRAAIKERGRARLTLSTGASQLDFFKHFVEADLDWSKVEMFHLDEYVDLPETHPASFRKYLKERFLAHVAVERYALVNGEGDIRRNIEELNARLTEAPIDLALIGIGENAHVAFNDPPADFDTEEPYLVVNLAESCKQQQVGEGWFPSNEDVPKQAITMSIRQILKSAVILSCVPYRVKANAIKLTLENELTNHIPSTILKTHPQWTLYLDRESASAVDAGLLEA</sequence>
<reference evidence="3" key="1">
    <citation type="submission" date="2018-02" db="EMBL/GenBank/DDBJ databases">
        <authorList>
            <person name="Kim S.-K."/>
            <person name="Jung H.-I."/>
            <person name="Lee S.-W."/>
        </authorList>
    </citation>
    <scope>NUCLEOTIDE SEQUENCE</scope>
    <source>
        <strain evidence="3">SK3146</strain>
    </source>
</reference>
<evidence type="ECO:0000256" key="1">
    <source>
        <dbReference type="ARBA" id="ARBA00023277"/>
    </source>
</evidence>
<dbReference type="InterPro" id="IPR037171">
    <property type="entry name" value="NagB/RpiA_transferase-like"/>
</dbReference>
<dbReference type="InterPro" id="IPR004547">
    <property type="entry name" value="Glucosamine6P_isomerase"/>
</dbReference>
<keyword evidence="3" id="KW-0378">Hydrolase</keyword>
<dbReference type="PANTHER" id="PTHR11280">
    <property type="entry name" value="GLUCOSAMINE-6-PHOSPHATE ISOMERASE"/>
    <property type="match status" value="1"/>
</dbReference>
<accession>A0ABY4RQM9</accession>
<dbReference type="Gene3D" id="3.40.50.1360">
    <property type="match status" value="1"/>
</dbReference>
<keyword evidence="4" id="KW-1185">Reference proteome</keyword>
<dbReference type="EC" id="3.5.99.6" evidence="3"/>
<reference evidence="3" key="2">
    <citation type="journal article" date="2021" name="J Anim Sci Technol">
        <title>Complete genome sequence of Paenibacillus konkukensis sp. nov. SK3146 as a potential probiotic strain.</title>
        <authorList>
            <person name="Jung H.I."/>
            <person name="Park S."/>
            <person name="Niu K.M."/>
            <person name="Lee S.W."/>
            <person name="Kothari D."/>
            <person name="Yi K.J."/>
            <person name="Kim S.K."/>
        </authorList>
    </citation>
    <scope>NUCLEOTIDE SEQUENCE</scope>
    <source>
        <strain evidence="3">SK3146</strain>
    </source>
</reference>
<organism evidence="3 4">
    <name type="scientific">Paenibacillus konkukensis</name>
    <dbReference type="NCBI Taxonomy" id="2020716"/>
    <lineage>
        <taxon>Bacteria</taxon>
        <taxon>Bacillati</taxon>
        <taxon>Bacillota</taxon>
        <taxon>Bacilli</taxon>
        <taxon>Bacillales</taxon>
        <taxon>Paenibacillaceae</taxon>
        <taxon>Paenibacillus</taxon>
    </lineage>
</organism>
<evidence type="ECO:0000313" key="3">
    <source>
        <dbReference type="EMBL" id="UQZ83699.1"/>
    </source>
</evidence>
<evidence type="ECO:0000259" key="2">
    <source>
        <dbReference type="Pfam" id="PF01182"/>
    </source>
</evidence>
<dbReference type="SUPFAM" id="SSF100950">
    <property type="entry name" value="NagB/RpiA/CoA transferase-like"/>
    <property type="match status" value="1"/>
</dbReference>
<protein>
    <submittedName>
        <fullName evidence="3">Glucosamine-6-phosphate deaminase</fullName>
        <ecNumber evidence="3">3.5.99.6</ecNumber>
    </submittedName>
</protein>
<dbReference type="EMBL" id="CP027059">
    <property type="protein sequence ID" value="UQZ83699.1"/>
    <property type="molecule type" value="Genomic_DNA"/>
</dbReference>
<feature type="domain" description="Glucosamine/galactosamine-6-phosphate isomerase" evidence="2">
    <location>
        <begin position="80"/>
        <end position="297"/>
    </location>
</feature>
<evidence type="ECO:0000313" key="4">
    <source>
        <dbReference type="Proteomes" id="UP001057134"/>
    </source>
</evidence>
<keyword evidence="1" id="KW-0119">Carbohydrate metabolism</keyword>
<proteinExistence type="predicted"/>
<gene>
    <name evidence="3" type="primary">nagB_1</name>
    <name evidence="3" type="ORF">SK3146_02906</name>
</gene>
<dbReference type="Proteomes" id="UP001057134">
    <property type="component" value="Chromosome"/>
</dbReference>
<dbReference type="InterPro" id="IPR006148">
    <property type="entry name" value="Glc/Gal-6P_isomerase"/>
</dbReference>
<dbReference type="CDD" id="cd01399">
    <property type="entry name" value="GlcN6P_deaminase"/>
    <property type="match status" value="1"/>
</dbReference>
<dbReference type="Pfam" id="PF01182">
    <property type="entry name" value="Glucosamine_iso"/>
    <property type="match status" value="1"/>
</dbReference>
<name>A0ABY4RQM9_9BACL</name>
<dbReference type="PANTHER" id="PTHR11280:SF6">
    <property type="entry name" value="GLUCOSAMINE-6-PHOSPHATE ISOMERASE NAGB"/>
    <property type="match status" value="1"/>
</dbReference>